<gene>
    <name evidence="6" type="primary">ruvA</name>
    <name evidence="9" type="ORF">DI556_18620</name>
</gene>
<accession>A0A2W5PX09</accession>
<keyword evidence="2 6" id="KW-0227">DNA damage</keyword>
<dbReference type="AlphaFoldDB" id="A0A2W5PX09"/>
<dbReference type="GO" id="GO:0005524">
    <property type="term" value="F:ATP binding"/>
    <property type="evidence" value="ECO:0007669"/>
    <property type="project" value="InterPro"/>
</dbReference>
<dbReference type="Proteomes" id="UP000249185">
    <property type="component" value="Unassembled WGS sequence"/>
</dbReference>
<dbReference type="GO" id="GO:0009379">
    <property type="term" value="C:Holliday junction helicase complex"/>
    <property type="evidence" value="ECO:0007669"/>
    <property type="project" value="InterPro"/>
</dbReference>
<dbReference type="InterPro" id="IPR012340">
    <property type="entry name" value="NA-bd_OB-fold"/>
</dbReference>
<comment type="subunit">
    <text evidence="6">Homotetramer. Forms an RuvA(8)-RuvB(12)-Holliday junction (HJ) complex. HJ DNA is sandwiched between 2 RuvA tetramers; dsDNA enters through RuvA and exits via RuvB. An RuvB hexamer assembles on each DNA strand where it exits the tetramer. Each RuvB hexamer is contacted by two RuvA subunits (via domain III) on 2 adjacent RuvB subunits; this complex drives branch migration. In the full resolvosome a probable DNA-RuvA(4)-RuvB(12)-RuvC(2) complex forms which resolves the HJ.</text>
</comment>
<evidence type="ECO:0000256" key="3">
    <source>
        <dbReference type="ARBA" id="ARBA00023125"/>
    </source>
</evidence>
<comment type="domain">
    <text evidence="6">Has three domains with a flexible linker between the domains II and III and assumes an 'L' shape. Domain III is highly mobile and contacts RuvB.</text>
</comment>
<name>A0A2W5PX09_RHOSU</name>
<keyword evidence="1 6" id="KW-0963">Cytoplasm</keyword>
<evidence type="ECO:0000256" key="4">
    <source>
        <dbReference type="ARBA" id="ARBA00023172"/>
    </source>
</evidence>
<evidence type="ECO:0000313" key="10">
    <source>
        <dbReference type="Proteomes" id="UP000249185"/>
    </source>
</evidence>
<proteinExistence type="inferred from homology"/>
<dbReference type="CDD" id="cd14332">
    <property type="entry name" value="UBA_RuvA_C"/>
    <property type="match status" value="1"/>
</dbReference>
<comment type="similarity">
    <text evidence="6">Belongs to the RuvA family.</text>
</comment>
<keyword evidence="4 6" id="KW-0233">DNA recombination</keyword>
<evidence type="ECO:0000256" key="6">
    <source>
        <dbReference type="HAMAP-Rule" id="MF_00031"/>
    </source>
</evidence>
<evidence type="ECO:0000313" key="9">
    <source>
        <dbReference type="EMBL" id="PZQ47003.1"/>
    </source>
</evidence>
<dbReference type="GO" id="GO:0006310">
    <property type="term" value="P:DNA recombination"/>
    <property type="evidence" value="ECO:0007669"/>
    <property type="project" value="UniProtKB-UniRule"/>
</dbReference>
<keyword evidence="3 6" id="KW-0238">DNA-binding</keyword>
<protein>
    <recommendedName>
        <fullName evidence="6">Holliday junction branch migration complex subunit RuvA</fullName>
    </recommendedName>
</protein>
<dbReference type="InterPro" id="IPR036267">
    <property type="entry name" value="RuvA_C_sf"/>
</dbReference>
<sequence>MIGKVTGRLDYRASDHVLIETGGGVGYLVSCSDRTLAAMPPPGGFVALYTDLLVREDLLQLVGFLTLAEREWYRLLVSVQGVGAKAALGALGALGTEGLARALTLGDSAAFRAAPGIGPKIAQRLVLELRAKAPAIMAMGAEGARAAMVGEVIEAAVPVPSAPRARRAAAPPEAETRAAAARADALSALANLGYAPGEAAAAVTETDGEEPGLDASGLIRAALRRLAPKG</sequence>
<dbReference type="Pfam" id="PF01330">
    <property type="entry name" value="RuvA_N"/>
    <property type="match status" value="1"/>
</dbReference>
<dbReference type="InterPro" id="IPR013849">
    <property type="entry name" value="DNA_helicase_Holl-junc_RuvA_I"/>
</dbReference>
<organism evidence="9 10">
    <name type="scientific">Rhodovulum sulfidophilum</name>
    <name type="common">Rhodobacter sulfidophilus</name>
    <dbReference type="NCBI Taxonomy" id="35806"/>
    <lineage>
        <taxon>Bacteria</taxon>
        <taxon>Pseudomonadati</taxon>
        <taxon>Pseudomonadota</taxon>
        <taxon>Alphaproteobacteria</taxon>
        <taxon>Rhodobacterales</taxon>
        <taxon>Paracoccaceae</taxon>
        <taxon>Rhodovulum</taxon>
    </lineage>
</organism>
<evidence type="ECO:0000259" key="8">
    <source>
        <dbReference type="Pfam" id="PF07499"/>
    </source>
</evidence>
<dbReference type="GO" id="GO:0048476">
    <property type="term" value="C:Holliday junction resolvase complex"/>
    <property type="evidence" value="ECO:0007669"/>
    <property type="project" value="UniProtKB-UniRule"/>
</dbReference>
<dbReference type="Gene3D" id="1.10.150.20">
    <property type="entry name" value="5' to 3' exonuclease, C-terminal subdomain"/>
    <property type="match status" value="1"/>
</dbReference>
<dbReference type="Gene3D" id="1.10.8.10">
    <property type="entry name" value="DNA helicase RuvA subunit, C-terminal domain"/>
    <property type="match status" value="1"/>
</dbReference>
<comment type="subcellular location">
    <subcellularLocation>
        <location evidence="6">Cytoplasm</location>
    </subcellularLocation>
</comment>
<dbReference type="InterPro" id="IPR011114">
    <property type="entry name" value="RuvA_C"/>
</dbReference>
<evidence type="ECO:0000256" key="1">
    <source>
        <dbReference type="ARBA" id="ARBA00022490"/>
    </source>
</evidence>
<dbReference type="InterPro" id="IPR000085">
    <property type="entry name" value="RuvA"/>
</dbReference>
<comment type="caution">
    <text evidence="9">The sequence shown here is derived from an EMBL/GenBank/DDBJ whole genome shotgun (WGS) entry which is preliminary data.</text>
</comment>
<dbReference type="InterPro" id="IPR010994">
    <property type="entry name" value="RuvA_2-like"/>
</dbReference>
<dbReference type="GO" id="GO:0005737">
    <property type="term" value="C:cytoplasm"/>
    <property type="evidence" value="ECO:0007669"/>
    <property type="project" value="UniProtKB-SubCell"/>
</dbReference>
<dbReference type="GO" id="GO:0000400">
    <property type="term" value="F:four-way junction DNA binding"/>
    <property type="evidence" value="ECO:0007669"/>
    <property type="project" value="UniProtKB-UniRule"/>
</dbReference>
<feature type="region of interest" description="Domain III" evidence="6">
    <location>
        <begin position="179"/>
        <end position="230"/>
    </location>
</feature>
<comment type="function">
    <text evidence="6">The RuvA-RuvB-RuvC complex processes Holliday junction (HJ) DNA during genetic recombination and DNA repair, while the RuvA-RuvB complex plays an important role in the rescue of blocked DNA replication forks via replication fork reversal (RFR). RuvA specifically binds to HJ cruciform DNA, conferring on it an open structure. The RuvB hexamer acts as an ATP-dependent pump, pulling dsDNA into and through the RuvAB complex. HJ branch migration allows RuvC to scan DNA until it finds its consensus sequence, where it cleaves and resolves the cruciform DNA.</text>
</comment>
<dbReference type="EMBL" id="QFPW01000019">
    <property type="protein sequence ID" value="PZQ47003.1"/>
    <property type="molecule type" value="Genomic_DNA"/>
</dbReference>
<dbReference type="GO" id="GO:0006281">
    <property type="term" value="P:DNA repair"/>
    <property type="evidence" value="ECO:0007669"/>
    <property type="project" value="UniProtKB-UniRule"/>
</dbReference>
<dbReference type="Pfam" id="PF07499">
    <property type="entry name" value="RuvA_C"/>
    <property type="match status" value="1"/>
</dbReference>
<dbReference type="GO" id="GO:0009378">
    <property type="term" value="F:four-way junction helicase activity"/>
    <property type="evidence" value="ECO:0007669"/>
    <property type="project" value="InterPro"/>
</dbReference>
<dbReference type="Gene3D" id="2.40.50.140">
    <property type="entry name" value="Nucleic acid-binding proteins"/>
    <property type="match status" value="1"/>
</dbReference>
<comment type="caution">
    <text evidence="6">Lacks conserved residue(s) required for the propagation of feature annotation.</text>
</comment>
<dbReference type="NCBIfam" id="TIGR00084">
    <property type="entry name" value="ruvA"/>
    <property type="match status" value="1"/>
</dbReference>
<dbReference type="Pfam" id="PF14520">
    <property type="entry name" value="HHH_5"/>
    <property type="match status" value="1"/>
</dbReference>
<dbReference type="SUPFAM" id="SSF47781">
    <property type="entry name" value="RuvA domain 2-like"/>
    <property type="match status" value="1"/>
</dbReference>
<evidence type="ECO:0000256" key="5">
    <source>
        <dbReference type="ARBA" id="ARBA00023204"/>
    </source>
</evidence>
<reference evidence="9 10" key="1">
    <citation type="submission" date="2017-08" db="EMBL/GenBank/DDBJ databases">
        <title>Infants hospitalized years apart are colonized by the same room-sourced microbial strains.</title>
        <authorList>
            <person name="Brooks B."/>
            <person name="Olm M.R."/>
            <person name="Firek B.A."/>
            <person name="Baker R."/>
            <person name="Thomas B.C."/>
            <person name="Morowitz M.J."/>
            <person name="Banfield J.F."/>
        </authorList>
    </citation>
    <scope>NUCLEOTIDE SEQUENCE [LARGE SCALE GENOMIC DNA]</scope>
    <source>
        <strain evidence="9">S2_005_002_R2_34</strain>
    </source>
</reference>
<feature type="domain" description="Holliday junction DNA helicase RuvA C-terminal" evidence="8">
    <location>
        <begin position="181"/>
        <end position="226"/>
    </location>
</feature>
<evidence type="ECO:0000256" key="2">
    <source>
        <dbReference type="ARBA" id="ARBA00022763"/>
    </source>
</evidence>
<feature type="domain" description="DNA helicase Holliday junction RuvA type" evidence="7">
    <location>
        <begin position="1"/>
        <end position="61"/>
    </location>
</feature>
<keyword evidence="5 6" id="KW-0234">DNA repair</keyword>
<dbReference type="SUPFAM" id="SSF46929">
    <property type="entry name" value="DNA helicase RuvA subunit, C-terminal domain"/>
    <property type="match status" value="1"/>
</dbReference>
<evidence type="ECO:0000259" key="7">
    <source>
        <dbReference type="Pfam" id="PF01330"/>
    </source>
</evidence>
<dbReference type="HAMAP" id="MF_00031">
    <property type="entry name" value="DNA_HJ_migration_RuvA"/>
    <property type="match status" value="1"/>
</dbReference>
<dbReference type="SUPFAM" id="SSF50249">
    <property type="entry name" value="Nucleic acid-binding proteins"/>
    <property type="match status" value="1"/>
</dbReference>